<evidence type="ECO:0000256" key="5">
    <source>
        <dbReference type="ARBA" id="ARBA00049625"/>
    </source>
</evidence>
<dbReference type="FunFam" id="3.60.20.10:FF:000008">
    <property type="entry name" value="Proteasome subunit beta type-4"/>
    <property type="match status" value="1"/>
</dbReference>
<dbReference type="GO" id="GO:0005737">
    <property type="term" value="C:cytoplasm"/>
    <property type="evidence" value="ECO:0007669"/>
    <property type="project" value="UniProtKB-SubCell"/>
</dbReference>
<comment type="subunit">
    <text evidence="1">The 26S proteasome consists of a 20S proteasome core and two 19S regulatory subunits. The 20S proteasome core is a barrel-shaped complex made of 28 subunits that are arranged in four stacked rings. The two outer rings are each formed by seven alpha subunits, and the two inner rings are formed by seven beta subunits. The proteolytic activity is exerted by three beta-subunits PSMB5, PSMB6 and PSMB7.</text>
</comment>
<organism evidence="7 8">
    <name type="scientific">Owenia fusiformis</name>
    <name type="common">Polychaete worm</name>
    <dbReference type="NCBI Taxonomy" id="6347"/>
    <lineage>
        <taxon>Eukaryota</taxon>
        <taxon>Metazoa</taxon>
        <taxon>Spiralia</taxon>
        <taxon>Lophotrochozoa</taxon>
        <taxon>Annelida</taxon>
        <taxon>Polychaeta</taxon>
        <taxon>Sedentaria</taxon>
        <taxon>Canalipalpata</taxon>
        <taxon>Sabellida</taxon>
        <taxon>Oweniida</taxon>
        <taxon>Oweniidae</taxon>
        <taxon>Owenia</taxon>
    </lineage>
</organism>
<evidence type="ECO:0000313" key="8">
    <source>
        <dbReference type="Proteomes" id="UP000749559"/>
    </source>
</evidence>
<gene>
    <name evidence="7" type="ORF">OFUS_LOCUS2289</name>
</gene>
<dbReference type="InterPro" id="IPR016050">
    <property type="entry name" value="Proteasome_bsu_CS"/>
</dbReference>
<dbReference type="GO" id="GO:0010498">
    <property type="term" value="P:proteasomal protein catabolic process"/>
    <property type="evidence" value="ECO:0007669"/>
    <property type="project" value="InterPro"/>
</dbReference>
<name>A0A8J1XMY1_OWEFU</name>
<keyword evidence="2 6" id="KW-0963">Cytoplasm</keyword>
<dbReference type="SUPFAM" id="SSF56235">
    <property type="entry name" value="N-terminal nucleophile aminohydrolases (Ntn hydrolases)"/>
    <property type="match status" value="1"/>
</dbReference>
<dbReference type="InterPro" id="IPR023333">
    <property type="entry name" value="Proteasome_suB-type"/>
</dbReference>
<dbReference type="Pfam" id="PF00227">
    <property type="entry name" value="Proteasome"/>
    <property type="match status" value="1"/>
</dbReference>
<comment type="function">
    <text evidence="6">Component of the proteasome, a multicatalytic proteinase complex which is characterized by its ability to cleave peptides with Arg, Phe, Tyr, Leu, and Glu adjacent to the leaving group at neutral or slightly basic pH. The proteasome has an ATP-dependent proteolytic activity.</text>
</comment>
<keyword evidence="8" id="KW-1185">Reference proteome</keyword>
<evidence type="ECO:0000256" key="1">
    <source>
        <dbReference type="ARBA" id="ARBA00011656"/>
    </source>
</evidence>
<dbReference type="PANTHER" id="PTHR32194:SF2">
    <property type="entry name" value="PROTEASOME SUBUNIT BETA TYPE-1"/>
    <property type="match status" value="1"/>
</dbReference>
<evidence type="ECO:0000256" key="2">
    <source>
        <dbReference type="ARBA" id="ARBA00022490"/>
    </source>
</evidence>
<comment type="similarity">
    <text evidence="6">Belongs to the peptidase T1B family.</text>
</comment>
<comment type="subcellular location">
    <subcellularLocation>
        <location evidence="6">Cytoplasm</location>
    </subcellularLocation>
    <subcellularLocation>
        <location evidence="6">Nucleus</location>
    </subcellularLocation>
</comment>
<dbReference type="GO" id="GO:0005634">
    <property type="term" value="C:nucleus"/>
    <property type="evidence" value="ECO:0007669"/>
    <property type="project" value="UniProtKB-SubCell"/>
</dbReference>
<keyword evidence="3 6" id="KW-0647">Proteasome</keyword>
<dbReference type="GO" id="GO:0005839">
    <property type="term" value="C:proteasome core complex"/>
    <property type="evidence" value="ECO:0007669"/>
    <property type="project" value="InterPro"/>
</dbReference>
<comment type="caution">
    <text evidence="7">The sequence shown here is derived from an EMBL/GenBank/DDBJ whole genome shotgun (WGS) entry which is preliminary data.</text>
</comment>
<comment type="function">
    <text evidence="5">Non-catalytic component of the 20S core proteasome complex involved in the proteolytic degradation of most intracellular proteins. This complex plays numerous essential roles within the cell by associating with different regulatory particles. Associated with two 19S regulatory particles, forms the 26S proteasome and thus participates in the ATP-dependent degradation of ubiquitinated proteins. The 26S proteasome plays a key role in the maintenance of protein homeostasis by removing misfolded or damaged proteins that could impair cellular functions, and by removing proteins whose functions are no longer required. Associated with the PA200 or PA28, the 20S proteasome mediates ubiquitin-independent protein degradation. This type of proteolysis is required in several pathways including spermatogenesis (20S-PA200 complex) or generation of a subset of MHC class I-presented antigenic peptides (20S-PA28 complex).</text>
</comment>
<dbReference type="PANTHER" id="PTHR32194">
    <property type="entry name" value="METALLOPROTEASE TLDD"/>
    <property type="match status" value="1"/>
</dbReference>
<dbReference type="InterPro" id="IPR029055">
    <property type="entry name" value="Ntn_hydrolases_N"/>
</dbReference>
<protein>
    <recommendedName>
        <fullName evidence="6">Proteasome subunit beta</fullName>
    </recommendedName>
</protein>
<sequence length="199" mass="22551">MECLIGIKGKDFVIVASDTISARSIVSMKQDHDKMFKLSDKIVMACSGESGDTVQFAEYISKNIQLYKMRNGYELSPRAAANFTRRNLAEYLRSRTPYQVNMLIGGYDETDGPSLFYMDYLAALIEAPFAAHGYGSFFVLSLLDRYYRDDVTQEGAIKLLHQCIDEVQKRFIVNLPTFKVRCINKDGITDLPDLRAGKQ</sequence>
<dbReference type="PROSITE" id="PS51476">
    <property type="entry name" value="PROTEASOME_BETA_2"/>
    <property type="match status" value="1"/>
</dbReference>
<proteinExistence type="inferred from homology"/>
<evidence type="ECO:0000313" key="7">
    <source>
        <dbReference type="EMBL" id="CAH1774921.1"/>
    </source>
</evidence>
<dbReference type="AlphaFoldDB" id="A0A8J1XMY1"/>
<evidence type="ECO:0000256" key="4">
    <source>
        <dbReference type="ARBA" id="ARBA00023242"/>
    </source>
</evidence>
<dbReference type="Gene3D" id="3.60.20.10">
    <property type="entry name" value="Glutamine Phosphoribosylpyrophosphate, subunit 1, domain 1"/>
    <property type="match status" value="1"/>
</dbReference>
<accession>A0A8J1XMY1</accession>
<comment type="subunit">
    <text evidence="6">Component of the proteasome complex.</text>
</comment>
<dbReference type="InterPro" id="IPR035206">
    <property type="entry name" value="Proteasome_beta2"/>
</dbReference>
<dbReference type="Proteomes" id="UP000749559">
    <property type="component" value="Unassembled WGS sequence"/>
</dbReference>
<keyword evidence="4 6" id="KW-0539">Nucleus</keyword>
<dbReference type="InterPro" id="IPR001353">
    <property type="entry name" value="Proteasome_sua/b"/>
</dbReference>
<dbReference type="PROSITE" id="PS00854">
    <property type="entry name" value="PROTEASOME_BETA_1"/>
    <property type="match status" value="1"/>
</dbReference>
<dbReference type="CDD" id="cd03758">
    <property type="entry name" value="proteasome_beta_type_2"/>
    <property type="match status" value="1"/>
</dbReference>
<dbReference type="EMBL" id="CAIIXF020000001">
    <property type="protein sequence ID" value="CAH1774921.1"/>
    <property type="molecule type" value="Genomic_DNA"/>
</dbReference>
<evidence type="ECO:0000256" key="3">
    <source>
        <dbReference type="ARBA" id="ARBA00022942"/>
    </source>
</evidence>
<reference evidence="7" key="1">
    <citation type="submission" date="2022-03" db="EMBL/GenBank/DDBJ databases">
        <authorList>
            <person name="Martin C."/>
        </authorList>
    </citation>
    <scope>NUCLEOTIDE SEQUENCE</scope>
</reference>
<evidence type="ECO:0000256" key="6">
    <source>
        <dbReference type="RuleBase" id="RU004203"/>
    </source>
</evidence>
<dbReference type="OrthoDB" id="268428at2759"/>